<organism evidence="1 2">
    <name type="scientific">Devosia insulae DS-56</name>
    <dbReference type="NCBI Taxonomy" id="1116389"/>
    <lineage>
        <taxon>Bacteria</taxon>
        <taxon>Pseudomonadati</taxon>
        <taxon>Pseudomonadota</taxon>
        <taxon>Alphaproteobacteria</taxon>
        <taxon>Hyphomicrobiales</taxon>
        <taxon>Devosiaceae</taxon>
        <taxon>Devosia</taxon>
    </lineage>
</organism>
<protein>
    <recommendedName>
        <fullName evidence="3">YCII-related domain-containing protein</fullName>
    </recommendedName>
</protein>
<reference evidence="1 2" key="1">
    <citation type="journal article" date="2015" name="Genome Announc.">
        <title>Genome Assemblies of Three Soil-Associated Devosia species: D. insulae, D. limi, and D. soli.</title>
        <authorList>
            <person name="Hassan Y.I."/>
            <person name="Lepp D."/>
            <person name="Zhou T."/>
        </authorList>
    </citation>
    <scope>NUCLEOTIDE SEQUENCE [LARGE SCALE GENOMIC DNA]</scope>
    <source>
        <strain evidence="1 2">DS-56</strain>
    </source>
</reference>
<accession>A0A1E5XW50</accession>
<comment type="caution">
    <text evidence="1">The sequence shown here is derived from an EMBL/GenBank/DDBJ whole genome shotgun (WGS) entry which is preliminary data.</text>
</comment>
<dbReference type="AlphaFoldDB" id="A0A1E5XW50"/>
<dbReference type="RefSeq" id="WP_069908055.1">
    <property type="nucleotide sequence ID" value="NZ_LAJE02000053.1"/>
</dbReference>
<keyword evidence="2" id="KW-1185">Reference proteome</keyword>
<dbReference type="OrthoDB" id="5294869at2"/>
<gene>
    <name evidence="1" type="ORF">VW23_009735</name>
</gene>
<dbReference type="Proteomes" id="UP000095463">
    <property type="component" value="Unassembled WGS sequence"/>
</dbReference>
<name>A0A1E5XW50_9HYPH</name>
<proteinExistence type="predicted"/>
<dbReference type="Gene3D" id="3.30.70.1060">
    <property type="entry name" value="Dimeric alpha+beta barrel"/>
    <property type="match status" value="1"/>
</dbReference>
<dbReference type="EMBL" id="LAJE02000053">
    <property type="protein sequence ID" value="OEO32817.1"/>
    <property type="molecule type" value="Genomic_DNA"/>
</dbReference>
<evidence type="ECO:0008006" key="3">
    <source>
        <dbReference type="Google" id="ProtNLM"/>
    </source>
</evidence>
<sequence>MADGKYLAVFYSDKSGPKWQAWNALSEAERQARDAIGLPALEAWDEKHKDAIVYAGSPLGKTLQVTDDGIAGSVNQLTAFVVVRAPSLEAAARMFEGHPHMSIFPCHAVDVMPMLGMEMDDEGRPNA</sequence>
<evidence type="ECO:0000313" key="1">
    <source>
        <dbReference type="EMBL" id="OEO32817.1"/>
    </source>
</evidence>
<evidence type="ECO:0000313" key="2">
    <source>
        <dbReference type="Proteomes" id="UP000095463"/>
    </source>
</evidence>